<comment type="caution">
    <text evidence="1">The sequence shown here is derived from an EMBL/GenBank/DDBJ whole genome shotgun (WGS) entry which is preliminary data.</text>
</comment>
<keyword evidence="2" id="KW-1185">Reference proteome</keyword>
<protein>
    <submittedName>
        <fullName evidence="1">Uncharacterized protein</fullName>
    </submittedName>
</protein>
<reference evidence="1" key="1">
    <citation type="submission" date="2020-12" db="EMBL/GenBank/DDBJ databases">
        <title>Metabolic potential, ecology and presence of endohyphal bacteria is reflected in genomic diversity of Mucoromycotina.</title>
        <authorList>
            <person name="Muszewska A."/>
            <person name="Okrasinska A."/>
            <person name="Steczkiewicz K."/>
            <person name="Drgas O."/>
            <person name="Orlowska M."/>
            <person name="Perlinska-Lenart U."/>
            <person name="Aleksandrzak-Piekarczyk T."/>
            <person name="Szatraj K."/>
            <person name="Zielenkiewicz U."/>
            <person name="Pilsyk S."/>
            <person name="Malc E."/>
            <person name="Mieczkowski P."/>
            <person name="Kruszewska J.S."/>
            <person name="Biernat P."/>
            <person name="Pawlowska J."/>
        </authorList>
    </citation>
    <scope>NUCLEOTIDE SEQUENCE</scope>
    <source>
        <strain evidence="1">WA0000017839</strain>
    </source>
</reference>
<evidence type="ECO:0000313" key="1">
    <source>
        <dbReference type="EMBL" id="KAG2209256.1"/>
    </source>
</evidence>
<proteinExistence type="predicted"/>
<dbReference type="AlphaFoldDB" id="A0A8H7V3X9"/>
<organism evidence="1 2">
    <name type="scientific">Mucor saturninus</name>
    <dbReference type="NCBI Taxonomy" id="64648"/>
    <lineage>
        <taxon>Eukaryota</taxon>
        <taxon>Fungi</taxon>
        <taxon>Fungi incertae sedis</taxon>
        <taxon>Mucoromycota</taxon>
        <taxon>Mucoromycotina</taxon>
        <taxon>Mucoromycetes</taxon>
        <taxon>Mucorales</taxon>
        <taxon>Mucorineae</taxon>
        <taxon>Mucoraceae</taxon>
        <taxon>Mucor</taxon>
    </lineage>
</organism>
<evidence type="ECO:0000313" key="2">
    <source>
        <dbReference type="Proteomes" id="UP000603453"/>
    </source>
</evidence>
<name>A0A8H7V3X9_9FUNG</name>
<dbReference type="Proteomes" id="UP000603453">
    <property type="component" value="Unassembled WGS sequence"/>
</dbReference>
<dbReference type="OrthoDB" id="2250876at2759"/>
<dbReference type="EMBL" id="JAEPRD010000016">
    <property type="protein sequence ID" value="KAG2209256.1"/>
    <property type="molecule type" value="Genomic_DNA"/>
</dbReference>
<sequence length="183" mass="20609">MHPIKYRLEYEVRKACMVPLAANYGTKMPSNIEDITALVTTTTLDTSSLLLNHGETSSVSDWKSFAEEAYQIFLLGSSCGDDNVYGRTRSVNVHREDFTVKSKQPSPSSLPPPRFPYRNIWVTTITDNHGSKLIFGTKTFNSLVTSSIRIDSPYEPEVGPSTHHFTIFSNEQSRDVVFDKILQ</sequence>
<gene>
    <name evidence="1" type="ORF">INT47_005548</name>
</gene>
<accession>A0A8H7V3X9</accession>